<feature type="transmembrane region" description="Helical" evidence="1">
    <location>
        <begin position="101"/>
        <end position="122"/>
    </location>
</feature>
<dbReference type="Proteomes" id="UP000709959">
    <property type="component" value="Unassembled WGS sequence"/>
</dbReference>
<keyword evidence="1" id="KW-0472">Membrane</keyword>
<evidence type="ECO:0000256" key="1">
    <source>
        <dbReference type="SAM" id="Phobius"/>
    </source>
</evidence>
<protein>
    <recommendedName>
        <fullName evidence="4">EamA domain-containing protein</fullName>
    </recommendedName>
</protein>
<feature type="transmembrane region" description="Helical" evidence="1">
    <location>
        <begin position="74"/>
        <end position="95"/>
    </location>
</feature>
<accession>A0A936K5H3</accession>
<sequence length="147" mass="15022">MKPLLLAFALAILGSVIYHTGQKLVPPSVHPLVLLMGAYAVAIALAALALPWAQPAGAWREALAGLATGPSLRAALVLGVGVLLIEVGFLLAYRWGGSLQWSAVAVNGAAALLLVPIAVGVFRESFSPVKGLGMALVLGGLALLARR</sequence>
<proteinExistence type="predicted"/>
<feature type="transmembrane region" description="Helical" evidence="1">
    <location>
        <begin position="129"/>
        <end position="145"/>
    </location>
</feature>
<evidence type="ECO:0000313" key="3">
    <source>
        <dbReference type="Proteomes" id="UP000709959"/>
    </source>
</evidence>
<evidence type="ECO:0000313" key="2">
    <source>
        <dbReference type="EMBL" id="MBK8572478.1"/>
    </source>
</evidence>
<gene>
    <name evidence="2" type="ORF">IPN91_07450</name>
</gene>
<keyword evidence="1" id="KW-1133">Transmembrane helix</keyword>
<evidence type="ECO:0008006" key="4">
    <source>
        <dbReference type="Google" id="ProtNLM"/>
    </source>
</evidence>
<keyword evidence="1" id="KW-0812">Transmembrane</keyword>
<name>A0A936K5H3_9BACT</name>
<reference evidence="2 3" key="1">
    <citation type="submission" date="2020-10" db="EMBL/GenBank/DDBJ databases">
        <title>Connecting structure to function with the recovery of over 1000 high-quality activated sludge metagenome-assembled genomes encoding full-length rRNA genes using long-read sequencing.</title>
        <authorList>
            <person name="Singleton C.M."/>
            <person name="Petriglieri F."/>
            <person name="Kristensen J.M."/>
            <person name="Kirkegaard R.H."/>
            <person name="Michaelsen T.Y."/>
            <person name="Andersen M.H."/>
            <person name="Karst S.M."/>
            <person name="Dueholm M.S."/>
            <person name="Nielsen P.H."/>
            <person name="Albertsen M."/>
        </authorList>
    </citation>
    <scope>NUCLEOTIDE SEQUENCE [LARGE SCALE GENOMIC DNA]</scope>
    <source>
        <strain evidence="2">OdNE_18-Q3-R46-58_MAXAC.008</strain>
    </source>
</reference>
<dbReference type="AlphaFoldDB" id="A0A936K5H3"/>
<dbReference type="EMBL" id="JADKCH010000005">
    <property type="protein sequence ID" value="MBK8572478.1"/>
    <property type="molecule type" value="Genomic_DNA"/>
</dbReference>
<organism evidence="2 3">
    <name type="scientific">Candidatus Geothrix odensensis</name>
    <dbReference type="NCBI Taxonomy" id="2954440"/>
    <lineage>
        <taxon>Bacteria</taxon>
        <taxon>Pseudomonadati</taxon>
        <taxon>Acidobacteriota</taxon>
        <taxon>Holophagae</taxon>
        <taxon>Holophagales</taxon>
        <taxon>Holophagaceae</taxon>
        <taxon>Geothrix</taxon>
    </lineage>
</organism>
<comment type="caution">
    <text evidence="2">The sequence shown here is derived from an EMBL/GenBank/DDBJ whole genome shotgun (WGS) entry which is preliminary data.</text>
</comment>
<feature type="transmembrane region" description="Helical" evidence="1">
    <location>
        <begin position="32"/>
        <end position="53"/>
    </location>
</feature>